<gene>
    <name evidence="1" type="ORF">SAMN05421780_10595</name>
</gene>
<reference evidence="1 2" key="1">
    <citation type="submission" date="2016-10" db="EMBL/GenBank/DDBJ databases">
        <authorList>
            <person name="de Groot N.N."/>
        </authorList>
    </citation>
    <scope>NUCLEOTIDE SEQUENCE [LARGE SCALE GENOMIC DNA]</scope>
    <source>
        <strain evidence="1 2">DSM 6793</strain>
    </source>
</reference>
<dbReference type="Proteomes" id="UP000199514">
    <property type="component" value="Unassembled WGS sequence"/>
</dbReference>
<dbReference type="AlphaFoldDB" id="A0A1I1IU70"/>
<organism evidence="1 2">
    <name type="scientific">Flexibacter flexilis DSM 6793</name>
    <dbReference type="NCBI Taxonomy" id="927664"/>
    <lineage>
        <taxon>Bacteria</taxon>
        <taxon>Pseudomonadati</taxon>
        <taxon>Bacteroidota</taxon>
        <taxon>Cytophagia</taxon>
        <taxon>Cytophagales</taxon>
        <taxon>Flexibacteraceae</taxon>
        <taxon>Flexibacter</taxon>
    </lineage>
</organism>
<proteinExistence type="predicted"/>
<accession>A0A1I1IU70</accession>
<evidence type="ECO:0000313" key="1">
    <source>
        <dbReference type="EMBL" id="SFC39776.1"/>
    </source>
</evidence>
<evidence type="ECO:0000313" key="2">
    <source>
        <dbReference type="Proteomes" id="UP000199514"/>
    </source>
</evidence>
<dbReference type="EMBL" id="FOLE01000005">
    <property type="protein sequence ID" value="SFC39776.1"/>
    <property type="molecule type" value="Genomic_DNA"/>
</dbReference>
<keyword evidence="2" id="KW-1185">Reference proteome</keyword>
<sequence length="34" mass="4190">MDLRFVSIEFTEQIHDYPIIFYNVNKTCEFLCEM</sequence>
<name>A0A1I1IU70_9BACT</name>
<protein>
    <submittedName>
        <fullName evidence="1">Uncharacterized protein</fullName>
    </submittedName>
</protein>